<feature type="binding site" evidence="8">
    <location>
        <position position="92"/>
    </location>
    <ligand>
        <name>Zn(2+)</name>
        <dbReference type="ChEBI" id="CHEBI:29105"/>
        <note>catalytic</note>
    </ligand>
</feature>
<accession>A0A1Z5KMN5</accession>
<feature type="binding site" evidence="8">
    <location>
        <position position="213"/>
    </location>
    <ligand>
        <name>Zn(2+)</name>
        <dbReference type="ChEBI" id="CHEBI:29105"/>
        <note>catalytic</note>
    </ligand>
</feature>
<dbReference type="Proteomes" id="UP000198406">
    <property type="component" value="Unassembled WGS sequence"/>
</dbReference>
<evidence type="ECO:0000256" key="6">
    <source>
        <dbReference type="ARBA" id="ARBA00023136"/>
    </source>
</evidence>
<dbReference type="PANTHER" id="PTHR46187">
    <property type="entry name" value="ALKALINE CERAMIDASE 3"/>
    <property type="match status" value="1"/>
</dbReference>
<dbReference type="EMBL" id="BDSP01000259">
    <property type="protein sequence ID" value="GAX27600.1"/>
    <property type="molecule type" value="Genomic_DNA"/>
</dbReference>
<proteinExistence type="inferred from homology"/>
<dbReference type="Pfam" id="PF05875">
    <property type="entry name" value="Ceramidase"/>
    <property type="match status" value="1"/>
</dbReference>
<keyword evidence="3 9" id="KW-0812">Transmembrane</keyword>
<keyword evidence="7" id="KW-0106">Calcium</keyword>
<dbReference type="GO" id="GO:0046872">
    <property type="term" value="F:metal ion binding"/>
    <property type="evidence" value="ECO:0007669"/>
    <property type="project" value="UniProtKB-KW"/>
</dbReference>
<evidence type="ECO:0000256" key="2">
    <source>
        <dbReference type="ARBA" id="ARBA00009780"/>
    </source>
</evidence>
<sequence length="247" mass="28379">MPNTVAFVQINKRVHNVTGVWGPVDAVHQFCEPHYGTTVYLAECYNALSSLWYILLAYRLLYYPKKQQQPSWILRTLTGWLSMIGIGSFLFHGTMRRSMQLLDEGPMMGSIGTALWWKLGLHPSTRRRAAFWRSGMVTANVGIVLLYVGLGSYELFVHGFTSMVVLDTILAYTMKQGDVKLRNQCVATILLARIFWEMENLWCETFPRIWIAHIVWHVASGLAAYYGVLYNASLQSLEDDDRKFKHF</sequence>
<feature type="binding site" evidence="7">
    <location>
        <position position="43"/>
    </location>
    <ligand>
        <name>Ca(2+)</name>
        <dbReference type="ChEBI" id="CHEBI:29108"/>
    </ligand>
</feature>
<dbReference type="InParanoid" id="A0A1Z5KMN5"/>
<comment type="cofactor">
    <cofactor evidence="8">
        <name>Zn(2+)</name>
        <dbReference type="ChEBI" id="CHEBI:29105"/>
    </cofactor>
</comment>
<dbReference type="GO" id="GO:0005789">
    <property type="term" value="C:endoplasmic reticulum membrane"/>
    <property type="evidence" value="ECO:0007669"/>
    <property type="project" value="TreeGrafter"/>
</dbReference>
<gene>
    <name evidence="10" type="ORF">FisN_13Hh311</name>
</gene>
<comment type="subcellular location">
    <subcellularLocation>
        <location evidence="1">Membrane</location>
        <topology evidence="1">Multi-pass membrane protein</topology>
    </subcellularLocation>
</comment>
<dbReference type="GO" id="GO:0016811">
    <property type="term" value="F:hydrolase activity, acting on carbon-nitrogen (but not peptide) bonds, in linear amides"/>
    <property type="evidence" value="ECO:0007669"/>
    <property type="project" value="InterPro"/>
</dbReference>
<organism evidence="10 11">
    <name type="scientific">Fistulifera solaris</name>
    <name type="common">Oleaginous diatom</name>
    <dbReference type="NCBI Taxonomy" id="1519565"/>
    <lineage>
        <taxon>Eukaryota</taxon>
        <taxon>Sar</taxon>
        <taxon>Stramenopiles</taxon>
        <taxon>Ochrophyta</taxon>
        <taxon>Bacillariophyta</taxon>
        <taxon>Bacillariophyceae</taxon>
        <taxon>Bacillariophycidae</taxon>
        <taxon>Naviculales</taxon>
        <taxon>Naviculaceae</taxon>
        <taxon>Fistulifera</taxon>
    </lineage>
</organism>
<dbReference type="GO" id="GO:0046513">
    <property type="term" value="P:ceramide biosynthetic process"/>
    <property type="evidence" value="ECO:0007669"/>
    <property type="project" value="TreeGrafter"/>
</dbReference>
<dbReference type="PANTHER" id="PTHR46187:SF3">
    <property type="entry name" value="ALKALINE CERAMIDASE 3"/>
    <property type="match status" value="1"/>
</dbReference>
<feature type="transmembrane region" description="Helical" evidence="9">
    <location>
        <begin position="39"/>
        <end position="60"/>
    </location>
</feature>
<keyword evidence="7" id="KW-0479">Metal-binding</keyword>
<keyword evidence="11" id="KW-1185">Reference proteome</keyword>
<keyword evidence="5 9" id="KW-1133">Transmembrane helix</keyword>
<evidence type="ECO:0000256" key="5">
    <source>
        <dbReference type="ARBA" id="ARBA00022989"/>
    </source>
</evidence>
<feature type="binding site" evidence="8">
    <location>
        <position position="217"/>
    </location>
    <ligand>
        <name>Zn(2+)</name>
        <dbReference type="ChEBI" id="CHEBI:29105"/>
        <note>catalytic</note>
    </ligand>
</feature>
<name>A0A1Z5KMN5_FISSO</name>
<keyword evidence="6 9" id="KW-0472">Membrane</keyword>
<evidence type="ECO:0000256" key="7">
    <source>
        <dbReference type="PIRSR" id="PIRSR608901-1"/>
    </source>
</evidence>
<reference evidence="10 11" key="1">
    <citation type="journal article" date="2015" name="Plant Cell">
        <title>Oil accumulation by the oleaginous diatom Fistulifera solaris as revealed by the genome and transcriptome.</title>
        <authorList>
            <person name="Tanaka T."/>
            <person name="Maeda Y."/>
            <person name="Veluchamy A."/>
            <person name="Tanaka M."/>
            <person name="Abida H."/>
            <person name="Marechal E."/>
            <person name="Bowler C."/>
            <person name="Muto M."/>
            <person name="Sunaga Y."/>
            <person name="Tanaka M."/>
            <person name="Yoshino T."/>
            <person name="Taniguchi T."/>
            <person name="Fukuda Y."/>
            <person name="Nemoto M."/>
            <person name="Matsumoto M."/>
            <person name="Wong P.S."/>
            <person name="Aburatani S."/>
            <person name="Fujibuchi W."/>
        </authorList>
    </citation>
    <scope>NUCLEOTIDE SEQUENCE [LARGE SCALE GENOMIC DNA]</scope>
    <source>
        <strain evidence="10 11">JPCC DA0580</strain>
    </source>
</reference>
<keyword evidence="4" id="KW-0378">Hydrolase</keyword>
<evidence type="ECO:0000313" key="10">
    <source>
        <dbReference type="EMBL" id="GAX27600.1"/>
    </source>
</evidence>
<protein>
    <submittedName>
        <fullName evidence="10">Dihydroceramidase</fullName>
    </submittedName>
</protein>
<dbReference type="InterPro" id="IPR008901">
    <property type="entry name" value="ACER"/>
</dbReference>
<evidence type="ECO:0000256" key="3">
    <source>
        <dbReference type="ARBA" id="ARBA00022692"/>
    </source>
</evidence>
<dbReference type="AlphaFoldDB" id="A0A1Z5KMN5"/>
<evidence type="ECO:0000256" key="4">
    <source>
        <dbReference type="ARBA" id="ARBA00022801"/>
    </source>
</evidence>
<evidence type="ECO:0000256" key="1">
    <source>
        <dbReference type="ARBA" id="ARBA00004141"/>
    </source>
</evidence>
<keyword evidence="8" id="KW-0862">Zinc</keyword>
<comment type="similarity">
    <text evidence="2">Belongs to the alkaline ceramidase family.</text>
</comment>
<evidence type="ECO:0000256" key="9">
    <source>
        <dbReference type="SAM" id="Phobius"/>
    </source>
</evidence>
<feature type="transmembrane region" description="Helical" evidence="9">
    <location>
        <begin position="72"/>
        <end position="93"/>
    </location>
</feature>
<comment type="caution">
    <text evidence="10">The sequence shown here is derived from an EMBL/GenBank/DDBJ whole genome shotgun (WGS) entry which is preliminary data.</text>
</comment>
<evidence type="ECO:0000256" key="8">
    <source>
        <dbReference type="PIRSR" id="PIRSR608901-2"/>
    </source>
</evidence>
<dbReference type="GO" id="GO:0046514">
    <property type="term" value="P:ceramide catabolic process"/>
    <property type="evidence" value="ECO:0007669"/>
    <property type="project" value="TreeGrafter"/>
</dbReference>
<feature type="binding site" evidence="7">
    <location>
        <position position="32"/>
    </location>
    <ligand>
        <name>Ca(2+)</name>
        <dbReference type="ChEBI" id="CHEBI:29108"/>
    </ligand>
</feature>
<dbReference type="OrthoDB" id="187171at2759"/>
<feature type="transmembrane region" description="Helical" evidence="9">
    <location>
        <begin position="130"/>
        <end position="149"/>
    </location>
</feature>
<evidence type="ECO:0000313" key="11">
    <source>
        <dbReference type="Proteomes" id="UP000198406"/>
    </source>
</evidence>